<keyword evidence="2" id="KW-0964">Secreted</keyword>
<dbReference type="GO" id="GO:0005576">
    <property type="term" value="C:extracellular region"/>
    <property type="evidence" value="ECO:0007669"/>
    <property type="project" value="UniProtKB-SubCell"/>
</dbReference>
<reference evidence="4" key="1">
    <citation type="submission" date="2015-12" db="EMBL/GenBank/DDBJ databases">
        <title>High throughput identification of novel conotoxins from the Chinese tubular cone snail Conus betulinus by multitranscriptome sequencing.</title>
        <authorList>
            <person name="Ruan Z."/>
            <person name="Peng C."/>
            <person name="Shi Q."/>
            <person name="Yao G."/>
            <person name="Gao B.-M."/>
        </authorList>
    </citation>
    <scope>NUCLEOTIDE SEQUENCE</scope>
</reference>
<evidence type="ECO:0000256" key="2">
    <source>
        <dbReference type="ARBA" id="ARBA00022525"/>
    </source>
</evidence>
<dbReference type="AlphaFoldDB" id="A0A142C1A9"/>
<evidence type="ECO:0000256" key="3">
    <source>
        <dbReference type="SAM" id="SignalP"/>
    </source>
</evidence>
<proteinExistence type="evidence at transcript level"/>
<evidence type="ECO:0000256" key="1">
    <source>
        <dbReference type="ARBA" id="ARBA00004613"/>
    </source>
</evidence>
<dbReference type="InterPro" id="IPR004214">
    <property type="entry name" value="Conotoxin"/>
</dbReference>
<name>A0A142C1A9_CONBE</name>
<dbReference type="GO" id="GO:0008200">
    <property type="term" value="F:ion channel inhibitor activity"/>
    <property type="evidence" value="ECO:0007669"/>
    <property type="project" value="InterPro"/>
</dbReference>
<organism evidence="4">
    <name type="scientific">Conus betulinus</name>
    <name type="common">Beech cone</name>
    <dbReference type="NCBI Taxonomy" id="89764"/>
    <lineage>
        <taxon>Eukaryota</taxon>
        <taxon>Metazoa</taxon>
        <taxon>Spiralia</taxon>
        <taxon>Lophotrochozoa</taxon>
        <taxon>Mollusca</taxon>
        <taxon>Gastropoda</taxon>
        <taxon>Caenogastropoda</taxon>
        <taxon>Neogastropoda</taxon>
        <taxon>Conoidea</taxon>
        <taxon>Conidae</taxon>
        <taxon>Conus</taxon>
        <taxon>Dendroconus</taxon>
    </lineage>
</organism>
<evidence type="ECO:0000313" key="4">
    <source>
        <dbReference type="EMBL" id="AMP44610.1"/>
    </source>
</evidence>
<dbReference type="EMBL" id="KU317650">
    <property type="protein sequence ID" value="AMP44610.1"/>
    <property type="molecule type" value="mRNA"/>
</dbReference>
<dbReference type="Pfam" id="PF02950">
    <property type="entry name" value="Conotoxin"/>
    <property type="match status" value="1"/>
</dbReference>
<comment type="subcellular location">
    <subcellularLocation>
        <location evidence="1">Secreted</location>
    </subcellularLocation>
</comment>
<sequence>MLKLGMVLFIFLVLFPLATLHLDADQPVERNVNKQGLKPDERRRFRFSAPRKRECCEWEWCDGACDCCN</sequence>
<feature type="signal peptide" evidence="3">
    <location>
        <begin position="1"/>
        <end position="20"/>
    </location>
</feature>
<feature type="chain" id="PRO_5007493339" evidence="3">
    <location>
        <begin position="21"/>
        <end position="69"/>
    </location>
</feature>
<accession>A0A142C1A9</accession>
<protein>
    <submittedName>
        <fullName evidence="4">Conotoxin</fullName>
    </submittedName>
</protein>
<keyword evidence="3" id="KW-0732">Signal</keyword>